<dbReference type="SUPFAM" id="SSF101898">
    <property type="entry name" value="NHL repeat"/>
    <property type="match status" value="1"/>
</dbReference>
<feature type="compositionally biased region" description="Pro residues" evidence="2">
    <location>
        <begin position="104"/>
        <end position="118"/>
    </location>
</feature>
<dbReference type="Proteomes" id="UP001500897">
    <property type="component" value="Unassembled WGS sequence"/>
</dbReference>
<feature type="compositionally biased region" description="Low complexity" evidence="2">
    <location>
        <begin position="80"/>
        <end position="93"/>
    </location>
</feature>
<keyword evidence="4" id="KW-1185">Reference proteome</keyword>
<dbReference type="RefSeq" id="WP_344553341.1">
    <property type="nucleotide sequence ID" value="NZ_BAAANS010000023.1"/>
</dbReference>
<dbReference type="InterPro" id="IPR027417">
    <property type="entry name" value="P-loop_NTPase"/>
</dbReference>
<evidence type="ECO:0000313" key="4">
    <source>
        <dbReference type="Proteomes" id="UP001500897"/>
    </source>
</evidence>
<dbReference type="SUPFAM" id="SSF52540">
    <property type="entry name" value="P-loop containing nucleoside triphosphate hydrolases"/>
    <property type="match status" value="1"/>
</dbReference>
<reference evidence="3 4" key="1">
    <citation type="journal article" date="2019" name="Int. J. Syst. Evol. Microbiol.">
        <title>The Global Catalogue of Microorganisms (GCM) 10K type strain sequencing project: providing services to taxonomists for standard genome sequencing and annotation.</title>
        <authorList>
            <consortium name="The Broad Institute Genomics Platform"/>
            <consortium name="The Broad Institute Genome Sequencing Center for Infectious Disease"/>
            <person name="Wu L."/>
            <person name="Ma J."/>
        </authorList>
    </citation>
    <scope>NUCLEOTIDE SEQUENCE [LARGE SCALE GENOMIC DNA]</scope>
    <source>
        <strain evidence="3 4">JCM 14559</strain>
    </source>
</reference>
<name>A0ABN2X0R2_9ACTN</name>
<sequence length="797" mass="81876">MDSDNRADARIDQDRTADRPTGPAPTPTPAAPPTPAPTPAAAPAPAPRADGPRPALWHYRLDDGLDPAGRIPVHAVRGSTPPGDGTDPAPGDGYRPNPRHGRPLPAPAPDGSPAPGLPPLGAGRHPAGRALLSWLEDARAPRLCRLTGSSGSGRTHLLTWLAAACPPDHPRPGRRVHALLDAEGLTVRSATARLADLLGLTAAEPAELLEALQDGTPRTIAVTDLDRAGGPRLPDLPERLARELLVPLLSVPWLLLVVEAADGPAADALTAAAPTGAVLDLDQPQWTDPGKYAAWCAGLTGHPVDPAATHPSPGLAQLAARTPDAAPDPARPPAERAAALAAAWWKAVPDAERAALAALAAAEGPISTELWASLPGADGPAVAAAADLLPPPPVADRWRLRPQQLADLVTADSPPVDHAAVMWGVAAGIPARPDGGPDLAASDPERLALLVRHAVAEDPGTPMLAEIDLLLHAEPATVTAAFQLAEDVGAPPTPLADAWHRAAPDRAATAHPADRAAVLHAHLTGRQDEAAAHCAELARRTDTRWRAVWQHVPDRGPCAATQGLGPFAGQLLLADGAGLHLADPATGRLLGAPEPLAEPHPRALTATPFGGALLLNASGRLRSLRVRGAEGVPDGALAALDACTAVAAHEDVMVFGRPDGLITYSEVSTGTTHQPERPLHEGPVTALDVAPADGGSLVASGGEDGRVWTWMPGRPPLPAPVDQRPRPVTAVALGNTPAGLLLAAAWSDGLLRLRRWGERHRGADIRLGSAVRTLAVTPDGLVVAALPGSVLALTLVG</sequence>
<evidence type="ECO:0000256" key="1">
    <source>
        <dbReference type="PROSITE-ProRule" id="PRU00221"/>
    </source>
</evidence>
<dbReference type="InterPro" id="IPR001680">
    <property type="entry name" value="WD40_rpt"/>
</dbReference>
<dbReference type="Gene3D" id="2.130.10.10">
    <property type="entry name" value="YVTN repeat-like/Quinoprotein amine dehydrogenase"/>
    <property type="match status" value="1"/>
</dbReference>
<dbReference type="PROSITE" id="PS50082">
    <property type="entry name" value="WD_REPEATS_2"/>
    <property type="match status" value="1"/>
</dbReference>
<comment type="caution">
    <text evidence="3">The sequence shown here is derived from an EMBL/GenBank/DDBJ whole genome shotgun (WGS) entry which is preliminary data.</text>
</comment>
<evidence type="ECO:0000313" key="3">
    <source>
        <dbReference type="EMBL" id="GAA2102373.1"/>
    </source>
</evidence>
<accession>A0ABN2X0R2</accession>
<evidence type="ECO:0008006" key="5">
    <source>
        <dbReference type="Google" id="ProtNLM"/>
    </source>
</evidence>
<dbReference type="EMBL" id="BAAANS010000023">
    <property type="protein sequence ID" value="GAA2102373.1"/>
    <property type="molecule type" value="Genomic_DNA"/>
</dbReference>
<keyword evidence="1" id="KW-0853">WD repeat</keyword>
<feature type="compositionally biased region" description="Pro residues" evidence="2">
    <location>
        <begin position="22"/>
        <end position="46"/>
    </location>
</feature>
<feature type="compositionally biased region" description="Basic and acidic residues" evidence="2">
    <location>
        <begin position="1"/>
        <end position="18"/>
    </location>
</feature>
<feature type="region of interest" description="Disordered" evidence="2">
    <location>
        <begin position="1"/>
        <end position="124"/>
    </location>
</feature>
<proteinExistence type="predicted"/>
<feature type="repeat" description="WD" evidence="1">
    <location>
        <begin position="677"/>
        <end position="710"/>
    </location>
</feature>
<dbReference type="InterPro" id="IPR015943">
    <property type="entry name" value="WD40/YVTN_repeat-like_dom_sf"/>
</dbReference>
<protein>
    <recommendedName>
        <fullName evidence="5">WD40 repeat protein</fullName>
    </recommendedName>
</protein>
<organism evidence="3 4">
    <name type="scientific">Kitasatospora saccharophila</name>
    <dbReference type="NCBI Taxonomy" id="407973"/>
    <lineage>
        <taxon>Bacteria</taxon>
        <taxon>Bacillati</taxon>
        <taxon>Actinomycetota</taxon>
        <taxon>Actinomycetes</taxon>
        <taxon>Kitasatosporales</taxon>
        <taxon>Streptomycetaceae</taxon>
        <taxon>Kitasatospora</taxon>
    </lineage>
</organism>
<gene>
    <name evidence="3" type="ORF">GCM10009759_36890</name>
</gene>
<evidence type="ECO:0000256" key="2">
    <source>
        <dbReference type="SAM" id="MobiDB-lite"/>
    </source>
</evidence>